<proteinExistence type="inferred from homology"/>
<dbReference type="InterPro" id="IPR047273">
    <property type="entry name" value="VRTN_OTU_dom"/>
</dbReference>
<keyword evidence="5" id="KW-1185">Reference proteome</keyword>
<dbReference type="GO" id="GO:0006357">
    <property type="term" value="P:regulation of transcription by RNA polymerase II"/>
    <property type="evidence" value="ECO:0007669"/>
    <property type="project" value="TreeGrafter"/>
</dbReference>
<dbReference type="VEuPathDB" id="FungiDB:FUN_018634"/>
<dbReference type="PANTHER" id="PTHR16081:SF0">
    <property type="entry name" value="VERTNIN"/>
    <property type="match status" value="1"/>
</dbReference>
<dbReference type="AlphaFoldDB" id="A0A2I1HGF1"/>
<reference evidence="4 5" key="1">
    <citation type="submission" date="2015-10" db="EMBL/GenBank/DDBJ databases">
        <title>Genome analyses suggest a sexual origin of heterokaryosis in a supposedly ancient asexual fungus.</title>
        <authorList>
            <person name="Ropars J."/>
            <person name="Sedzielewska K."/>
            <person name="Noel J."/>
            <person name="Charron P."/>
            <person name="Farinelli L."/>
            <person name="Marton T."/>
            <person name="Kruger M."/>
            <person name="Pelin A."/>
            <person name="Brachmann A."/>
            <person name="Corradi N."/>
        </authorList>
    </citation>
    <scope>NUCLEOTIDE SEQUENCE [LARGE SCALE GENOMIC DNA]</scope>
    <source>
        <strain evidence="4 5">A4</strain>
    </source>
</reference>
<feature type="domain" description="OTU" evidence="3">
    <location>
        <begin position="75"/>
        <end position="245"/>
    </location>
</feature>
<evidence type="ECO:0000256" key="1">
    <source>
        <dbReference type="ARBA" id="ARBA00007290"/>
    </source>
</evidence>
<evidence type="ECO:0000313" key="5">
    <source>
        <dbReference type="Proteomes" id="UP000234323"/>
    </source>
</evidence>
<sequence>MNSITATNTLHSIFHFLNKSNITLSEVINYGAQFDSASILPNNCNLDFINEEWNDDMQELDHEAMKLLPERYKNYICIRSTPNGNCFFNSASLIVFGNEKFNIQLRLAVMIELMTYAQFYLQQKIFEQDIIYREKAFDNKNGFRSNDYGFKKENEYILELKLMCKPYSWNSMVAFFGLASVLKRPIESLFPDTNSELMNQIYNRIICPRHNINDLSQCIIMWSSCSAEQFQNSYQANHFVPVFKKRTITNNSTSIIQESSPLQDSFIDMTFFQDDRLSFIQDYLSINHHQSTIKQPVIEDYDDSQFAIEHPSFDNDDNHQYEPIIENYNERNEREQNLNLLGLLMGIDNSYIPNTENIDGYLIYQEAKDFQFMITKKDALDKLIFCIIDDIDDQKFNYHWRPWQISNYYLVELLREQPEFPPQISVTVNRTYESNKILVKYCYCGGCNKKQTVMFKIAINKLDLINSKELIYINVIFSMNKKQCKHLEGKIFGQCRGLARQYLINSDDKLPRDIRKKMLSTVKNDVRYTGNRQGVPSANSARTINSSKKVNKQLGYNLCERLHAAVLDINKREKDEFFKTNGSKSTAKRQIWGFIQEPIQTQPLSITIFNEAAIVYYHYHVHENPGIFLDYTGQLVKPVPYYLTKVNNTADDYKRILNAFFTMPSLGKGSDAPPVDVFELVTNDLSASNLHHYLHVYRQKELQLFNFNSVPYLINTDCARNLLVAVLKEYNNETAEQYFNRIYNTLITNKEFDSSKVLVGWCFGHAIRAIRYHIRSKKFTIEKAGNREILAKFAVQVWNLIRVKESINEIEYEIDRWEWLMLQENLELINKKLVINRKNRFGNSFSNNDLYNLPDLDFESNQNFEEVIDPVPILQNFNEIDYTWTYITMDNNPLLKILQTFNGYELLIPELNIKINAQLTITKKSITNPFYSINLKSYLDKVWWKTIILWSNLVPAIKDRTRRTTATVEVENNIVKNLDIGKKNLPIDEYICVRTQTLKSTQNLIAEKLMRKSFNSQTQDQRELNEQWQPKKPRTFTKEESKIIEQFKIVMDYRKSVDSPSQYRVAREIREISTHDIGLNQSMVSRLYNGIDIPKCNRTLTAIKNWTNKELERREKNGKD</sequence>
<gene>
    <name evidence="4" type="ORF">RhiirA4_479425</name>
</gene>
<evidence type="ECO:0000313" key="4">
    <source>
        <dbReference type="EMBL" id="PKY57956.1"/>
    </source>
</evidence>
<organism evidence="4 5">
    <name type="scientific">Rhizophagus irregularis</name>
    <dbReference type="NCBI Taxonomy" id="588596"/>
    <lineage>
        <taxon>Eukaryota</taxon>
        <taxon>Fungi</taxon>
        <taxon>Fungi incertae sedis</taxon>
        <taxon>Mucoromycota</taxon>
        <taxon>Glomeromycotina</taxon>
        <taxon>Glomeromycetes</taxon>
        <taxon>Glomerales</taxon>
        <taxon>Glomeraceae</taxon>
        <taxon>Rhizophagus</taxon>
    </lineage>
</organism>
<protein>
    <recommendedName>
        <fullName evidence="2">Vertnin</fullName>
    </recommendedName>
</protein>
<dbReference type="VEuPathDB" id="FungiDB:RhiirA1_466434"/>
<dbReference type="InterPro" id="IPR038822">
    <property type="entry name" value="Vertnin-like"/>
</dbReference>
<evidence type="ECO:0000256" key="2">
    <source>
        <dbReference type="ARBA" id="ARBA00020188"/>
    </source>
</evidence>
<dbReference type="InterPro" id="IPR003323">
    <property type="entry name" value="OTU_dom"/>
</dbReference>
<dbReference type="Proteomes" id="UP000234323">
    <property type="component" value="Unassembled WGS sequence"/>
</dbReference>
<dbReference type="VEuPathDB" id="FungiDB:RhiirFUN_026839"/>
<accession>A0A2I1HGF1</accession>
<dbReference type="CDD" id="cd22791">
    <property type="entry name" value="OTU_VRTN"/>
    <property type="match status" value="1"/>
</dbReference>
<dbReference type="PANTHER" id="PTHR16081">
    <property type="entry name" value="VERTNIN"/>
    <property type="match status" value="1"/>
</dbReference>
<name>A0A2I1HGF1_9GLOM</name>
<dbReference type="PROSITE" id="PS50802">
    <property type="entry name" value="OTU"/>
    <property type="match status" value="1"/>
</dbReference>
<evidence type="ECO:0000259" key="3">
    <source>
        <dbReference type="PROSITE" id="PS50802"/>
    </source>
</evidence>
<comment type="similarity">
    <text evidence="1">Belongs to the vertnin family.</text>
</comment>
<dbReference type="EMBL" id="LLXI01002776">
    <property type="protein sequence ID" value="PKY57956.1"/>
    <property type="molecule type" value="Genomic_DNA"/>
</dbReference>
<comment type="caution">
    <text evidence="4">The sequence shown here is derived from an EMBL/GenBank/DDBJ whole genome shotgun (WGS) entry which is preliminary data.</text>
</comment>
<dbReference type="GO" id="GO:0000785">
    <property type="term" value="C:chromatin"/>
    <property type="evidence" value="ECO:0007669"/>
    <property type="project" value="TreeGrafter"/>
</dbReference>